<dbReference type="InterPro" id="IPR037191">
    <property type="entry name" value="VPS9_dom_sf"/>
</dbReference>
<accession>A0AAD1Y9U9</accession>
<reference evidence="3" key="1">
    <citation type="submission" date="2023-07" db="EMBL/GenBank/DDBJ databases">
        <authorList>
            <consortium name="AG Swart"/>
            <person name="Singh M."/>
            <person name="Singh A."/>
            <person name="Seah K."/>
            <person name="Emmerich C."/>
        </authorList>
    </citation>
    <scope>NUCLEOTIDE SEQUENCE</scope>
    <source>
        <strain evidence="3">DP1</strain>
    </source>
</reference>
<dbReference type="SUPFAM" id="SSF109993">
    <property type="entry name" value="VPS9 domain"/>
    <property type="match status" value="1"/>
</dbReference>
<evidence type="ECO:0000259" key="2">
    <source>
        <dbReference type="PROSITE" id="PS51205"/>
    </source>
</evidence>
<feature type="compositionally biased region" description="Basic and acidic residues" evidence="1">
    <location>
        <begin position="592"/>
        <end position="607"/>
    </location>
</feature>
<sequence>MIRWTLGGIDMDYKEVKSSKNGWENQPVQEYLETSLNSLEKISEHSEWIKKMRVHLKNIKDNIGLEFKSEFLLSDLTNEEEFKVPAPPMQTKIGKRKSEGKTSRTKADSFKNKMKYTAKEMSSKHKKKTHSIKTPVKSSFAQDPIDESGYAALCLQDDDFKSKLELIRNQLQKSSHPINQFLTLFNYEFSDYYKQYLGFDKDSGVALTEEDTTDICDSAITDLLNIINLTLIVVIKFYSLKLKQQECWKDILLNMITGFVLRGNTYSTAYNLLCQKLKPTLYKIQNVMEQLHLLIGPQEFGVEPEIAVDLVQKKAEAPENYTKVCFPHQPYSHFIDPFVKLTKTESIICKLEYVYQLMTKYLSVNKDIFIDADNLQGLIRYIVVQANSPNILIDVLLCEQFSPDSIKMTNRQYYVNLIEEAFRFLEGLSPSQISKMQSGCISRLKKETEAGCYHESFLLDDIIGQETLNQDLRTSILRNSCKSPEEVLDKSSIIIQEEIKEITENYIENSMKSSMNNSFTFNFLDLNWNFYEDDKQEPKNEEFKIKKEEDQDNLILSRKSKGLYHVNPFKESIYRANSLNSQKCQETLETSTDLKKADSSKRPRTQDLDENGFFSSSREDQITYESKKENLTFVEERSLLFENIVEDYFSFK</sequence>
<feature type="region of interest" description="Disordered" evidence="1">
    <location>
        <begin position="589"/>
        <end position="612"/>
    </location>
</feature>
<comment type="caution">
    <text evidence="3">The sequence shown here is derived from an EMBL/GenBank/DDBJ whole genome shotgun (WGS) entry which is preliminary data.</text>
</comment>
<evidence type="ECO:0000256" key="1">
    <source>
        <dbReference type="SAM" id="MobiDB-lite"/>
    </source>
</evidence>
<dbReference type="PROSITE" id="PS51205">
    <property type="entry name" value="VPS9"/>
    <property type="match status" value="1"/>
</dbReference>
<name>A0AAD1Y9U9_EUPCR</name>
<gene>
    <name evidence="3" type="ORF">ECRASSUSDP1_LOCUS28807</name>
</gene>
<protein>
    <recommendedName>
        <fullName evidence="2">VPS9 domain-containing protein</fullName>
    </recommendedName>
</protein>
<proteinExistence type="predicted"/>
<dbReference type="InterPro" id="IPR003123">
    <property type="entry name" value="VPS9"/>
</dbReference>
<dbReference type="Proteomes" id="UP001295684">
    <property type="component" value="Unassembled WGS sequence"/>
</dbReference>
<organism evidence="3 4">
    <name type="scientific">Euplotes crassus</name>
    <dbReference type="NCBI Taxonomy" id="5936"/>
    <lineage>
        <taxon>Eukaryota</taxon>
        <taxon>Sar</taxon>
        <taxon>Alveolata</taxon>
        <taxon>Ciliophora</taxon>
        <taxon>Intramacronucleata</taxon>
        <taxon>Spirotrichea</taxon>
        <taxon>Hypotrichia</taxon>
        <taxon>Euplotida</taxon>
        <taxon>Euplotidae</taxon>
        <taxon>Moneuplotes</taxon>
    </lineage>
</organism>
<dbReference type="EMBL" id="CAMPGE010029695">
    <property type="protein sequence ID" value="CAI2387179.1"/>
    <property type="molecule type" value="Genomic_DNA"/>
</dbReference>
<evidence type="ECO:0000313" key="3">
    <source>
        <dbReference type="EMBL" id="CAI2387179.1"/>
    </source>
</evidence>
<dbReference type="Gene3D" id="1.20.1050.80">
    <property type="entry name" value="VPS9 domain"/>
    <property type="match status" value="1"/>
</dbReference>
<feature type="domain" description="VPS9" evidence="2">
    <location>
        <begin position="278"/>
        <end position="434"/>
    </location>
</feature>
<keyword evidence="4" id="KW-1185">Reference proteome</keyword>
<dbReference type="AlphaFoldDB" id="A0AAD1Y9U9"/>
<evidence type="ECO:0000313" key="4">
    <source>
        <dbReference type="Proteomes" id="UP001295684"/>
    </source>
</evidence>